<feature type="compositionally biased region" description="Basic and acidic residues" evidence="1">
    <location>
        <begin position="88"/>
        <end position="107"/>
    </location>
</feature>
<protein>
    <submittedName>
        <fullName evidence="3">Gag-pol polyprotein</fullName>
    </submittedName>
</protein>
<feature type="compositionally biased region" description="Basic and acidic residues" evidence="1">
    <location>
        <begin position="187"/>
        <end position="198"/>
    </location>
</feature>
<feature type="region of interest" description="Disordered" evidence="1">
    <location>
        <begin position="72"/>
        <end position="138"/>
    </location>
</feature>
<feature type="region of interest" description="Disordered" evidence="1">
    <location>
        <begin position="171"/>
        <end position="219"/>
    </location>
</feature>
<evidence type="ECO:0000256" key="1">
    <source>
        <dbReference type="SAM" id="MobiDB-lite"/>
    </source>
</evidence>
<feature type="compositionally biased region" description="Basic and acidic residues" evidence="1">
    <location>
        <begin position="116"/>
        <end position="131"/>
    </location>
</feature>
<keyword evidence="2" id="KW-1185">Reference proteome</keyword>
<accession>A0A0R3RWG7</accession>
<name>A0A0R3RWG7_9BILA</name>
<sequence>MILRRTLKVSEVTDDKLILVHVIHRIELNRVNEVNIQLRTADLLEKAVNAYLFLLERQIRNRADVEQMAARKTMRNQSDQRGANNEPMARKTSEDQLKNRIDDEPMAARKTMRNQSDQKRASNEPMARETLRNQSNQRGLDKIKRCGVLQLISAREYDTIRKHQLRNGNDERIAIRKTVRSQSYQREQGRKKPGKHENGSLSESSKRRRTRPTGLNFDD</sequence>
<dbReference type="WBParaSite" id="EEL_0000650301-mRNA-1">
    <property type="protein sequence ID" value="EEL_0000650301-mRNA-1"/>
    <property type="gene ID" value="EEL_0000650301"/>
</dbReference>
<evidence type="ECO:0000313" key="3">
    <source>
        <dbReference type="WBParaSite" id="EEL_0000650301-mRNA-1"/>
    </source>
</evidence>
<reference evidence="3" key="1">
    <citation type="submission" date="2017-02" db="UniProtKB">
        <authorList>
            <consortium name="WormBaseParasite"/>
        </authorList>
    </citation>
    <scope>IDENTIFICATION</scope>
</reference>
<organism evidence="2 3">
    <name type="scientific">Elaeophora elaphi</name>
    <dbReference type="NCBI Taxonomy" id="1147741"/>
    <lineage>
        <taxon>Eukaryota</taxon>
        <taxon>Metazoa</taxon>
        <taxon>Ecdysozoa</taxon>
        <taxon>Nematoda</taxon>
        <taxon>Chromadorea</taxon>
        <taxon>Rhabditida</taxon>
        <taxon>Spirurina</taxon>
        <taxon>Spiruromorpha</taxon>
        <taxon>Filarioidea</taxon>
        <taxon>Onchocercidae</taxon>
        <taxon>Elaeophora</taxon>
    </lineage>
</organism>
<evidence type="ECO:0000313" key="2">
    <source>
        <dbReference type="Proteomes" id="UP000050640"/>
    </source>
</evidence>
<dbReference type="Proteomes" id="UP000050640">
    <property type="component" value="Unplaced"/>
</dbReference>
<dbReference type="AlphaFoldDB" id="A0A0R3RWG7"/>
<proteinExistence type="predicted"/>